<dbReference type="Gene3D" id="3.40.50.300">
    <property type="entry name" value="P-loop containing nucleotide triphosphate hydrolases"/>
    <property type="match status" value="1"/>
</dbReference>
<dbReference type="PROSITE" id="PS51719">
    <property type="entry name" value="G_SEPTIN"/>
    <property type="match status" value="1"/>
</dbReference>
<dbReference type="RefSeq" id="XP_070857392.1">
    <property type="nucleotide sequence ID" value="XM_071003730.1"/>
</dbReference>
<comment type="caution">
    <text evidence="4">The sequence shown here is derived from an EMBL/GenBank/DDBJ whole genome shotgun (WGS) entry which is preliminary data.</text>
</comment>
<evidence type="ECO:0000313" key="4">
    <source>
        <dbReference type="EMBL" id="KAL2886212.1"/>
    </source>
</evidence>
<organism evidence="4 5">
    <name type="scientific">Ceratocystis lukuohia</name>
    <dbReference type="NCBI Taxonomy" id="2019550"/>
    <lineage>
        <taxon>Eukaryota</taxon>
        <taxon>Fungi</taxon>
        <taxon>Dikarya</taxon>
        <taxon>Ascomycota</taxon>
        <taxon>Pezizomycotina</taxon>
        <taxon>Sordariomycetes</taxon>
        <taxon>Hypocreomycetidae</taxon>
        <taxon>Microascales</taxon>
        <taxon>Ceratocystidaceae</taxon>
        <taxon>Ceratocystis</taxon>
    </lineage>
</organism>
<dbReference type="Proteomes" id="UP001610728">
    <property type="component" value="Unassembled WGS sequence"/>
</dbReference>
<sequence>MRNSRGHTSSAAYRRPFGSGPPPGSDSSLSMPTTFFLGTEDEMDAIRGRNSITTNTAAPPCHPHSNIRHAATSKYKRRSTSVVSSAASSINRDCDAIPPQESVAPLRRPTPRAQPGNDYDNESYEGDSTSDFGIETLASLPPSEPLDVGDTDLQSLQSLQSATPSRHSPLHPFFGQAPQALSPTYSRFGTIASSSALSSSSSLGESLAATFSDYHYAASQADADAAVPGNFGLDSSQALNDMCSSNGASQFIMPTLTLPSRRPFTDVGKALGRIKILVAGASATGKSSLIRATLESCTHIIHADPTKASGSPVSGSRPQPLPLCETCASSKPHPPWWTRVNSRRASSSAGPQAHHEELLDRNITFLEAPGFDPSLKKQTQQAMSIVSQSLTAILQTSSSLCESNDDADTVRILGGDESHLVSVVLYLVSPTGLTKCDVEFMKTLQPLTNVIPIISRSDTLSKSALQALKETVASSLSSAGIVPFTFQGEDLGSAPFIYSASSLFALEPDREEKLAPSDLSRLIDDIFTQDGASWLRHASAKKALLWCKSLQSQYSPTALQLRPYEWQLSSLSNSAHTSPSGPGSNRWCSFDFDQTITAHRQSRIKIEPWARNLQRSLSNIRLPHRDQVLSEIDSEMDLARSAGGGALVQRNVVGSAGGARHGHRNGHGQGQAEGHRRQRSRAETPSMEQDPLGLLTTIRGIKYTGWSAVQMIGAVGLVGGGFSLGGLPSGMAAL</sequence>
<dbReference type="PANTHER" id="PTHR18884">
    <property type="entry name" value="SEPTIN"/>
    <property type="match status" value="1"/>
</dbReference>
<dbReference type="InterPro" id="IPR030379">
    <property type="entry name" value="G_SEPTIN_dom"/>
</dbReference>
<dbReference type="Pfam" id="PF00735">
    <property type="entry name" value="Septin"/>
    <property type="match status" value="1"/>
</dbReference>
<comment type="similarity">
    <text evidence="1">Belongs to the TRAFAC class TrmE-Era-EngA-EngB-Septin-like GTPase superfamily. Septin GTPase family.</text>
</comment>
<keyword evidence="4" id="KW-0346">Stress response</keyword>
<feature type="compositionally biased region" description="Low complexity" evidence="2">
    <location>
        <begin position="80"/>
        <end position="89"/>
    </location>
</feature>
<evidence type="ECO:0000256" key="2">
    <source>
        <dbReference type="SAM" id="MobiDB-lite"/>
    </source>
</evidence>
<keyword evidence="1" id="KW-0342">GTP-binding</keyword>
<evidence type="ECO:0000256" key="1">
    <source>
        <dbReference type="RuleBase" id="RU004560"/>
    </source>
</evidence>
<feature type="region of interest" description="Disordered" evidence="2">
    <location>
        <begin position="1"/>
        <end position="35"/>
    </location>
</feature>
<feature type="domain" description="Septin-type G" evidence="3">
    <location>
        <begin position="270"/>
        <end position="490"/>
    </location>
</feature>
<name>A0ABR4MD59_9PEZI</name>
<evidence type="ECO:0000313" key="5">
    <source>
        <dbReference type="Proteomes" id="UP001610728"/>
    </source>
</evidence>
<proteinExistence type="inferred from homology"/>
<dbReference type="InterPro" id="IPR027417">
    <property type="entry name" value="P-loop_NTPase"/>
</dbReference>
<dbReference type="EMBL" id="JABSNW010000006">
    <property type="protein sequence ID" value="KAL2886212.1"/>
    <property type="molecule type" value="Genomic_DNA"/>
</dbReference>
<evidence type="ECO:0000259" key="3">
    <source>
        <dbReference type="PROSITE" id="PS51719"/>
    </source>
</evidence>
<keyword evidence="5" id="KW-1185">Reference proteome</keyword>
<feature type="region of interest" description="Disordered" evidence="2">
    <location>
        <begin position="47"/>
        <end position="150"/>
    </location>
</feature>
<reference evidence="4 5" key="1">
    <citation type="submission" date="2020-05" db="EMBL/GenBank/DDBJ databases">
        <title>Ceratocystis lukuohia genome.</title>
        <authorList>
            <person name="Harrington T.C."/>
            <person name="Kim K."/>
            <person name="Mayers C.G."/>
        </authorList>
    </citation>
    <scope>NUCLEOTIDE SEQUENCE [LARGE SCALE GENOMIC DNA]</scope>
    <source>
        <strain evidence="4 5">C4212</strain>
    </source>
</reference>
<protein>
    <submittedName>
        <fullName evidence="4">Heat shock protein</fullName>
    </submittedName>
</protein>
<gene>
    <name evidence="4" type="ORF">HOO65_060042</name>
</gene>
<feature type="region of interest" description="Disordered" evidence="2">
    <location>
        <begin position="656"/>
        <end position="691"/>
    </location>
</feature>
<dbReference type="SUPFAM" id="SSF52540">
    <property type="entry name" value="P-loop containing nucleoside triphosphate hydrolases"/>
    <property type="match status" value="1"/>
</dbReference>
<feature type="compositionally biased region" description="Polar residues" evidence="2">
    <location>
        <begin position="1"/>
        <end position="11"/>
    </location>
</feature>
<dbReference type="GeneID" id="98119438"/>
<accession>A0ABR4MD59</accession>
<keyword evidence="1" id="KW-0547">Nucleotide-binding</keyword>